<dbReference type="EMBL" id="PQGG01000031">
    <property type="protein sequence ID" value="POP52211.1"/>
    <property type="molecule type" value="Genomic_DNA"/>
</dbReference>
<evidence type="ECO:0000259" key="1">
    <source>
        <dbReference type="Pfam" id="PF00535"/>
    </source>
</evidence>
<dbReference type="Gene3D" id="3.90.550.10">
    <property type="entry name" value="Spore Coat Polysaccharide Biosynthesis Protein SpsA, Chain A"/>
    <property type="match status" value="1"/>
</dbReference>
<dbReference type="PANTHER" id="PTHR43685">
    <property type="entry name" value="GLYCOSYLTRANSFERASE"/>
    <property type="match status" value="1"/>
</dbReference>
<name>A0A2S4HEU3_9GAMM</name>
<proteinExistence type="predicted"/>
<feature type="domain" description="Glycosyltransferase 2-like" evidence="1">
    <location>
        <begin position="1"/>
        <end position="154"/>
    </location>
</feature>
<dbReference type="InterPro" id="IPR050834">
    <property type="entry name" value="Glycosyltransf_2"/>
</dbReference>
<dbReference type="Pfam" id="PF00535">
    <property type="entry name" value="Glycos_transf_2"/>
    <property type="match status" value="1"/>
</dbReference>
<dbReference type="OrthoDB" id="9801954at2"/>
<gene>
    <name evidence="2" type="ORF">C0068_14525</name>
</gene>
<accession>A0A2S4HEU3</accession>
<dbReference type="InterPro" id="IPR001173">
    <property type="entry name" value="Glyco_trans_2-like"/>
</dbReference>
<sequence>MATYNGGGYLSAQLQSFIEQSRQPDELIISDDCSSDETEAIVKEFAKKAPFKVEFYKNVENLGYCRNFNAALMKTTGELVLLSDQDDVWLPGKIACMEAVAQENSRAMIIMNDAALVDKDLNELRLTKIGQIESAGLSLDTFVMGCCCAIRRNLLDICLPIPASYPAHDDWIVGFAVGMNRRVIERKVLQLYRRHENNESKFIANRLTKVTRLDVFLNHLLKFFISNRRSNRGVEIEGLNLFVARLEELISVVNEVGESEISMLYRIKSKELSDLKERHEVREKALFHRIILIIGRLVKGKYSSENLLKEVAKDVAGF</sequence>
<dbReference type="SUPFAM" id="SSF53448">
    <property type="entry name" value="Nucleotide-diphospho-sugar transferases"/>
    <property type="match status" value="1"/>
</dbReference>
<dbReference type="InterPro" id="IPR029044">
    <property type="entry name" value="Nucleotide-diphossugar_trans"/>
</dbReference>
<keyword evidence="2" id="KW-0808">Transferase</keyword>
<reference evidence="2" key="1">
    <citation type="submission" date="2018-01" db="EMBL/GenBank/DDBJ databases">
        <authorList>
            <person name="Yu X.-D."/>
        </authorList>
    </citation>
    <scope>NUCLEOTIDE SEQUENCE</scope>
    <source>
        <strain evidence="2">ZX-21</strain>
    </source>
</reference>
<comment type="caution">
    <text evidence="2">The sequence shown here is derived from an EMBL/GenBank/DDBJ whole genome shotgun (WGS) entry which is preliminary data.</text>
</comment>
<evidence type="ECO:0000313" key="2">
    <source>
        <dbReference type="EMBL" id="POP52211.1"/>
    </source>
</evidence>
<organism evidence="2 3">
    <name type="scientific">Zhongshania marina</name>
    <dbReference type="NCBI Taxonomy" id="2304603"/>
    <lineage>
        <taxon>Bacteria</taxon>
        <taxon>Pseudomonadati</taxon>
        <taxon>Pseudomonadota</taxon>
        <taxon>Gammaproteobacteria</taxon>
        <taxon>Cellvibrionales</taxon>
        <taxon>Spongiibacteraceae</taxon>
        <taxon>Zhongshania</taxon>
    </lineage>
</organism>
<evidence type="ECO:0000313" key="3">
    <source>
        <dbReference type="Proteomes" id="UP000237222"/>
    </source>
</evidence>
<dbReference type="PANTHER" id="PTHR43685:SF2">
    <property type="entry name" value="GLYCOSYLTRANSFERASE 2-LIKE DOMAIN-CONTAINING PROTEIN"/>
    <property type="match status" value="1"/>
</dbReference>
<protein>
    <submittedName>
        <fullName evidence="2">Family 2 glycosyl transferase</fullName>
    </submittedName>
</protein>
<dbReference type="AlphaFoldDB" id="A0A2S4HEU3"/>
<dbReference type="GO" id="GO:0016740">
    <property type="term" value="F:transferase activity"/>
    <property type="evidence" value="ECO:0007669"/>
    <property type="project" value="UniProtKB-KW"/>
</dbReference>
<dbReference type="Proteomes" id="UP000237222">
    <property type="component" value="Unassembled WGS sequence"/>
</dbReference>